<comment type="caution">
    <text evidence="1">The sequence shown here is derived from an EMBL/GenBank/DDBJ whole genome shotgun (WGS) entry which is preliminary data.</text>
</comment>
<sequence length="124" mass="14731">MKLTYTSFSWIDETKENIFSTPPLDYTLKMNGNTRVINFVDHENNEHYLEISETTVFVRYDKRSLWLDINKPRENVLNFTEDKNIVLKWALLEINISISQIDFSYEIYQGNTLLTTNVVLLKFL</sequence>
<reference evidence="1 2" key="1">
    <citation type="submission" date="2019-03" db="EMBL/GenBank/DDBJ databases">
        <title>Genomic Encyclopedia of Archaeal and Bacterial Type Strains, Phase II (KMG-II): from individual species to whole genera.</title>
        <authorList>
            <person name="Goeker M."/>
        </authorList>
    </citation>
    <scope>NUCLEOTIDE SEQUENCE [LARGE SCALE GENOMIC DNA]</scope>
    <source>
        <strain evidence="1 2">ATCC 25591</strain>
    </source>
</reference>
<evidence type="ECO:0000313" key="2">
    <source>
        <dbReference type="Proteomes" id="UP000294882"/>
    </source>
</evidence>
<dbReference type="RefSeq" id="WP_036440199.1">
    <property type="nucleotide sequence ID" value="NZ_JAQRBB010000002.1"/>
</dbReference>
<accession>A0A063YH20</accession>
<dbReference type="Proteomes" id="UP000294882">
    <property type="component" value="Unassembled WGS sequence"/>
</dbReference>
<evidence type="ECO:0000313" key="1">
    <source>
        <dbReference type="EMBL" id="TDU98197.1"/>
    </source>
</evidence>
<dbReference type="AlphaFoldDB" id="A0A063YH20"/>
<name>A0A063YH20_9BACT</name>
<gene>
    <name evidence="1" type="ORF">JN03_0221</name>
</gene>
<protein>
    <submittedName>
        <fullName evidence="1">Uncharacterized protein</fullName>
    </submittedName>
</protein>
<dbReference type="EMBL" id="SOCH01000002">
    <property type="protein sequence ID" value="TDU98197.1"/>
    <property type="molecule type" value="Genomic_DNA"/>
</dbReference>
<organism evidence="1 2">
    <name type="scientific">Metamycoplasma hyosynoviae</name>
    <dbReference type="NCBI Taxonomy" id="29559"/>
    <lineage>
        <taxon>Bacteria</taxon>
        <taxon>Bacillati</taxon>
        <taxon>Mycoplasmatota</taxon>
        <taxon>Mycoplasmoidales</taxon>
        <taxon>Metamycoplasmataceae</taxon>
        <taxon>Metamycoplasma</taxon>
    </lineage>
</organism>
<proteinExistence type="predicted"/>